<evidence type="ECO:0000256" key="4">
    <source>
        <dbReference type="ARBA" id="ARBA00023163"/>
    </source>
</evidence>
<evidence type="ECO:0008006" key="11">
    <source>
        <dbReference type="Google" id="ProtNLM"/>
    </source>
</evidence>
<dbReference type="GO" id="GO:0006355">
    <property type="term" value="P:regulation of DNA-templated transcription"/>
    <property type="evidence" value="ECO:0007669"/>
    <property type="project" value="InterPro"/>
</dbReference>
<dbReference type="GO" id="GO:0005634">
    <property type="term" value="C:nucleus"/>
    <property type="evidence" value="ECO:0007669"/>
    <property type="project" value="UniProtKB-SubCell"/>
</dbReference>
<dbReference type="PANTHER" id="PTHR10880">
    <property type="entry name" value="MORTALITY FACTOR 4-LIKE PROTEIN"/>
    <property type="match status" value="1"/>
</dbReference>
<feature type="domain" description="MRG" evidence="7">
    <location>
        <begin position="119"/>
        <end position="325"/>
    </location>
</feature>
<dbReference type="InterPro" id="IPR053820">
    <property type="entry name" value="MSL3_chromo-like"/>
</dbReference>
<dbReference type="Pfam" id="PF22732">
    <property type="entry name" value="MSL3_chromo-like"/>
    <property type="match status" value="1"/>
</dbReference>
<accession>A0AAV5VEJ9</accession>
<proteinExistence type="predicted"/>
<dbReference type="InterPro" id="IPR008676">
    <property type="entry name" value="MRG"/>
</dbReference>
<evidence type="ECO:0000256" key="6">
    <source>
        <dbReference type="SAM" id="MobiDB-lite"/>
    </source>
</evidence>
<dbReference type="PROSITE" id="PS51640">
    <property type="entry name" value="MRG"/>
    <property type="match status" value="1"/>
</dbReference>
<keyword evidence="2" id="KW-0156">Chromatin regulator</keyword>
<name>A0AAV5VEJ9_9BILA</name>
<protein>
    <recommendedName>
        <fullName evidence="11">MRG domain-containing protein</fullName>
    </recommendedName>
</protein>
<dbReference type="Pfam" id="PF05712">
    <property type="entry name" value="MRG"/>
    <property type="match status" value="1"/>
</dbReference>
<dbReference type="SUPFAM" id="SSF54160">
    <property type="entry name" value="Chromo domain-like"/>
    <property type="match status" value="1"/>
</dbReference>
<feature type="region of interest" description="Disordered" evidence="6">
    <location>
        <begin position="82"/>
        <end position="128"/>
    </location>
</feature>
<feature type="non-terminal residue" evidence="9">
    <location>
        <position position="1"/>
    </location>
</feature>
<sequence length="339" mass="38708">IMPEVYEAKEVVMCKNNHEDKFGYPAKIQAVEQDEKGRNRYHIHYQGWNTRYDKWIEHDKVDQMIFKHTPDIEADHKRMLNESQGKSAAKKKTTEATPSSVRKRKAERDGSEESSQSGLQAKMPAKDQELEVQIPDKLRAVLVDDNDLVNRQFKLSKLPARVTVDEIMRMYGETIAAGHGSDEVMVQYNEDGPTGQKEMVANKADMVETSLGITDYFNIIIGSQLLYKMERNQYTQACVNPAGNNAPGKKVNKSETPELEDLKIVPSSIYGLPHLVRLFIRIGPLLAQGKYSEKSISTINKHISDLLIFLSKNVSKFYNLKEDYELMDKHTRDAINDKE</sequence>
<dbReference type="AlphaFoldDB" id="A0AAV5VEJ9"/>
<organism evidence="9 10">
    <name type="scientific">Pristionchus fissidentatus</name>
    <dbReference type="NCBI Taxonomy" id="1538716"/>
    <lineage>
        <taxon>Eukaryota</taxon>
        <taxon>Metazoa</taxon>
        <taxon>Ecdysozoa</taxon>
        <taxon>Nematoda</taxon>
        <taxon>Chromadorea</taxon>
        <taxon>Rhabditida</taxon>
        <taxon>Rhabditina</taxon>
        <taxon>Diplogasteromorpha</taxon>
        <taxon>Diplogasteroidea</taxon>
        <taxon>Neodiplogasteridae</taxon>
        <taxon>Pristionchus</taxon>
    </lineage>
</organism>
<dbReference type="Proteomes" id="UP001432322">
    <property type="component" value="Unassembled WGS sequence"/>
</dbReference>
<dbReference type="PANTHER" id="PTHR10880:SF48">
    <property type="entry name" value="MORTALITY FACTOR 4 LIKE 2"/>
    <property type="match status" value="1"/>
</dbReference>
<evidence type="ECO:0000259" key="7">
    <source>
        <dbReference type="Pfam" id="PF05712"/>
    </source>
</evidence>
<evidence type="ECO:0000256" key="2">
    <source>
        <dbReference type="ARBA" id="ARBA00022853"/>
    </source>
</evidence>
<dbReference type="GO" id="GO:0035267">
    <property type="term" value="C:NuA4 histone acetyltransferase complex"/>
    <property type="evidence" value="ECO:0007669"/>
    <property type="project" value="TreeGrafter"/>
</dbReference>
<dbReference type="GO" id="GO:0006325">
    <property type="term" value="P:chromatin organization"/>
    <property type="evidence" value="ECO:0007669"/>
    <property type="project" value="UniProtKB-KW"/>
</dbReference>
<comment type="caution">
    <text evidence="9">The sequence shown here is derived from an EMBL/GenBank/DDBJ whole genome shotgun (WGS) entry which is preliminary data.</text>
</comment>
<reference evidence="9" key="1">
    <citation type="submission" date="2023-10" db="EMBL/GenBank/DDBJ databases">
        <title>Genome assembly of Pristionchus species.</title>
        <authorList>
            <person name="Yoshida K."/>
            <person name="Sommer R.J."/>
        </authorList>
    </citation>
    <scope>NUCLEOTIDE SEQUENCE</scope>
    <source>
        <strain evidence="9">RS5133</strain>
    </source>
</reference>
<keyword evidence="4" id="KW-0804">Transcription</keyword>
<dbReference type="Gene3D" id="1.10.274.30">
    <property type="entry name" value="MRG domain"/>
    <property type="match status" value="1"/>
</dbReference>
<comment type="subcellular location">
    <subcellularLocation>
        <location evidence="1">Nucleus</location>
    </subcellularLocation>
</comment>
<evidence type="ECO:0000256" key="3">
    <source>
        <dbReference type="ARBA" id="ARBA00023015"/>
    </source>
</evidence>
<keyword evidence="10" id="KW-1185">Reference proteome</keyword>
<evidence type="ECO:0000313" key="9">
    <source>
        <dbReference type="EMBL" id="GMT17162.1"/>
    </source>
</evidence>
<evidence type="ECO:0000256" key="5">
    <source>
        <dbReference type="ARBA" id="ARBA00023242"/>
    </source>
</evidence>
<keyword evidence="3" id="KW-0805">Transcription regulation</keyword>
<dbReference type="Gene3D" id="2.30.30.140">
    <property type="match status" value="1"/>
</dbReference>
<evidence type="ECO:0000313" key="10">
    <source>
        <dbReference type="Proteomes" id="UP001432322"/>
    </source>
</evidence>
<dbReference type="InterPro" id="IPR026541">
    <property type="entry name" value="MRG_dom"/>
</dbReference>
<keyword evidence="5" id="KW-0539">Nucleus</keyword>
<dbReference type="InterPro" id="IPR016197">
    <property type="entry name" value="Chromo-like_dom_sf"/>
</dbReference>
<evidence type="ECO:0000256" key="1">
    <source>
        <dbReference type="ARBA" id="ARBA00004123"/>
    </source>
</evidence>
<feature type="domain" description="MSL3 chromodomain-like" evidence="8">
    <location>
        <begin position="6"/>
        <end position="61"/>
    </location>
</feature>
<dbReference type="EMBL" id="BTSY01000003">
    <property type="protein sequence ID" value="GMT17162.1"/>
    <property type="molecule type" value="Genomic_DNA"/>
</dbReference>
<dbReference type="InterPro" id="IPR038217">
    <property type="entry name" value="MRG_C_sf"/>
</dbReference>
<evidence type="ECO:0000259" key="8">
    <source>
        <dbReference type="Pfam" id="PF22732"/>
    </source>
</evidence>
<gene>
    <name evidence="9" type="ORF">PFISCL1PPCAC_8459</name>
</gene>